<organism evidence="3 4">
    <name type="scientific">Marinospirillum insulare</name>
    <dbReference type="NCBI Taxonomy" id="217169"/>
    <lineage>
        <taxon>Bacteria</taxon>
        <taxon>Pseudomonadati</taxon>
        <taxon>Pseudomonadota</taxon>
        <taxon>Gammaproteobacteria</taxon>
        <taxon>Oceanospirillales</taxon>
        <taxon>Oceanospirillaceae</taxon>
        <taxon>Marinospirillum</taxon>
    </lineage>
</organism>
<dbReference type="InterPro" id="IPR043426">
    <property type="entry name" value="MltB-like"/>
</dbReference>
<dbReference type="InterPro" id="IPR031304">
    <property type="entry name" value="SLT_2"/>
</dbReference>
<gene>
    <name evidence="3" type="ORF">GCM10007878_00930</name>
</gene>
<dbReference type="RefSeq" id="WP_027850093.1">
    <property type="nucleotide sequence ID" value="NZ_BSOR01000001.1"/>
</dbReference>
<dbReference type="NCBIfam" id="TIGR02282">
    <property type="entry name" value="MltB"/>
    <property type="match status" value="1"/>
</dbReference>
<keyword evidence="4" id="KW-1185">Reference proteome</keyword>
<dbReference type="InterPro" id="IPR023346">
    <property type="entry name" value="Lysozyme-like_dom_sf"/>
</dbReference>
<dbReference type="PANTHER" id="PTHR30163">
    <property type="entry name" value="MEMBRANE-BOUND LYTIC MUREIN TRANSGLYCOSYLASE B"/>
    <property type="match status" value="1"/>
</dbReference>
<dbReference type="Gene3D" id="1.10.530.10">
    <property type="match status" value="1"/>
</dbReference>
<dbReference type="PANTHER" id="PTHR30163:SF9">
    <property type="entry name" value="MEMBRANE-BOUND LYTIC MUREIN TRANSGLYCOSYLASE B"/>
    <property type="match status" value="1"/>
</dbReference>
<name>A0ABQ5ZXE2_9GAMM</name>
<dbReference type="EMBL" id="BSOR01000001">
    <property type="protein sequence ID" value="GLR62658.1"/>
    <property type="molecule type" value="Genomic_DNA"/>
</dbReference>
<proteinExistence type="predicted"/>
<dbReference type="Proteomes" id="UP001156682">
    <property type="component" value="Unassembled WGS sequence"/>
</dbReference>
<dbReference type="Gene3D" id="1.10.8.350">
    <property type="entry name" value="Bacterial muramidase"/>
    <property type="match status" value="1"/>
</dbReference>
<dbReference type="CDD" id="cd13399">
    <property type="entry name" value="Slt35-like"/>
    <property type="match status" value="1"/>
</dbReference>
<dbReference type="InterPro" id="IPR011757">
    <property type="entry name" value="Lytic_transglycosylase_MltB"/>
</dbReference>
<feature type="chain" id="PRO_5047479932" evidence="1">
    <location>
        <begin position="22"/>
        <end position="327"/>
    </location>
</feature>
<comment type="caution">
    <text evidence="3">The sequence shown here is derived from an EMBL/GenBank/DDBJ whole genome shotgun (WGS) entry which is preliminary data.</text>
</comment>
<evidence type="ECO:0000313" key="4">
    <source>
        <dbReference type="Proteomes" id="UP001156682"/>
    </source>
</evidence>
<evidence type="ECO:0000313" key="3">
    <source>
        <dbReference type="EMBL" id="GLR62658.1"/>
    </source>
</evidence>
<evidence type="ECO:0000256" key="1">
    <source>
        <dbReference type="SAM" id="SignalP"/>
    </source>
</evidence>
<feature type="signal peptide" evidence="1">
    <location>
        <begin position="1"/>
        <end position="21"/>
    </location>
</feature>
<dbReference type="SUPFAM" id="SSF53955">
    <property type="entry name" value="Lysozyme-like"/>
    <property type="match status" value="1"/>
</dbReference>
<reference evidence="4" key="1">
    <citation type="journal article" date="2019" name="Int. J. Syst. Evol. Microbiol.">
        <title>The Global Catalogue of Microorganisms (GCM) 10K type strain sequencing project: providing services to taxonomists for standard genome sequencing and annotation.</title>
        <authorList>
            <consortium name="The Broad Institute Genomics Platform"/>
            <consortium name="The Broad Institute Genome Sequencing Center for Infectious Disease"/>
            <person name="Wu L."/>
            <person name="Ma J."/>
        </authorList>
    </citation>
    <scope>NUCLEOTIDE SEQUENCE [LARGE SCALE GENOMIC DNA]</scope>
    <source>
        <strain evidence="4">NBRC 100033</strain>
    </source>
</reference>
<evidence type="ECO:0000259" key="2">
    <source>
        <dbReference type="Pfam" id="PF13406"/>
    </source>
</evidence>
<accession>A0ABQ5ZXE2</accession>
<sequence length="327" mass="37160">MFLRLLGCTLLSFLLVSHLHAGDYNPAQRQDVSEFIEEMVNEHQMDRAHLKAVFKEVNKRQDILDLIAKPAERVLGWHEYRKIFITPKRIAGGHKFMTDYAAALKRAEQEYGVPAEVITSIIGVETYYGGNKGRHRVIDALATLSFDYPPRAKFFRGQLVEFLNLTNKEGLNPLLPMGSYAGAMGYPQFIPTSYRDFAVDYDGDGFADIWTNPVDAIGSVANYFVAHGWQKDQPVVEPVKTLKSDKKLPELRLNRFNRVTLGEAKSAGIIPANQKLKDDLEVIPMAFALEEGEVYFLGRQNFYTITRYNHSRMYALAVYELAEALRN</sequence>
<protein>
    <submittedName>
        <fullName evidence="3">Murein transglycosylase</fullName>
    </submittedName>
</protein>
<keyword evidence="1" id="KW-0732">Signal</keyword>
<dbReference type="Pfam" id="PF13406">
    <property type="entry name" value="SLT_2"/>
    <property type="match status" value="1"/>
</dbReference>
<feature type="domain" description="Transglycosylase SLT" evidence="2">
    <location>
        <begin position="28"/>
        <end position="323"/>
    </location>
</feature>